<dbReference type="RefSeq" id="WP_139399757.1">
    <property type="nucleotide sequence ID" value="NZ_JACHEW010000002.1"/>
</dbReference>
<dbReference type="Gene3D" id="3.40.50.12780">
    <property type="entry name" value="N-terminal domain of ligase-like"/>
    <property type="match status" value="1"/>
</dbReference>
<dbReference type="PANTHER" id="PTHR43767">
    <property type="entry name" value="LONG-CHAIN-FATTY-ACID--COA LIGASE"/>
    <property type="match status" value="1"/>
</dbReference>
<evidence type="ECO:0000259" key="4">
    <source>
        <dbReference type="Pfam" id="PF13193"/>
    </source>
</evidence>
<dbReference type="InterPro" id="IPR050237">
    <property type="entry name" value="ATP-dep_AMP-bd_enzyme"/>
</dbReference>
<dbReference type="Pfam" id="PF13193">
    <property type="entry name" value="AMP-binding_C"/>
    <property type="match status" value="1"/>
</dbReference>
<reference evidence="5 8" key="2">
    <citation type="submission" date="2020-08" db="EMBL/GenBank/DDBJ databases">
        <title>Genomic Encyclopedia of Type Strains, Phase IV (KMG-IV): sequencing the most valuable type-strain genomes for metagenomic binning, comparative biology and taxonomic classification.</title>
        <authorList>
            <person name="Goeker M."/>
        </authorList>
    </citation>
    <scope>NUCLEOTIDE SEQUENCE [LARGE SCALE GENOMIC DNA]</scope>
    <source>
        <strain evidence="5 8">DSM 12027</strain>
    </source>
</reference>
<evidence type="ECO:0000313" key="8">
    <source>
        <dbReference type="Proteomes" id="UP000629870"/>
    </source>
</evidence>
<dbReference type="Proteomes" id="UP000313988">
    <property type="component" value="Unassembled WGS sequence"/>
</dbReference>
<dbReference type="Pfam" id="PF00501">
    <property type="entry name" value="AMP-binding"/>
    <property type="match status" value="1"/>
</dbReference>
<comment type="similarity">
    <text evidence="1">Belongs to the ATP-dependent AMP-binding enzyme family.</text>
</comment>
<dbReference type="SUPFAM" id="SSF56801">
    <property type="entry name" value="Acetyl-CoA synthetase-like"/>
    <property type="match status" value="1"/>
</dbReference>
<organism evidence="6 7">
    <name type="scientific">Deinococcus radiopugnans ATCC 19172</name>
    <dbReference type="NCBI Taxonomy" id="585398"/>
    <lineage>
        <taxon>Bacteria</taxon>
        <taxon>Thermotogati</taxon>
        <taxon>Deinococcota</taxon>
        <taxon>Deinococci</taxon>
        <taxon>Deinococcales</taxon>
        <taxon>Deinococcaceae</taxon>
        <taxon>Deinococcus</taxon>
    </lineage>
</organism>
<gene>
    <name evidence="6" type="ORF">FHR04_00235</name>
    <name evidence="5" type="ORF">HNQ04_000648</name>
</gene>
<protein>
    <submittedName>
        <fullName evidence="6">AMP-binding protein</fullName>
    </submittedName>
    <submittedName>
        <fullName evidence="5">Fatty-acyl-CoA synthase</fullName>
        <ecNumber evidence="5">6.2.1.-</ecNumber>
    </submittedName>
</protein>
<dbReference type="AlphaFoldDB" id="A0A5C4YA86"/>
<sequence>MSAHPTLLGRARRDTLADALHRSVRRQPDALALTFAGRSWSYAALEEGANRVAHALLAAGLIKGDRVLAFGQNSDAYVLLWLACARAGLVHVPVNYALRRSELSYLAEQSGAVAAFTDPALLPHLEEALANPLKLRGTFHGGQEGDVLTWAQDERLNLSLPDVELSGEDLAQLLYTSGTTALPKGAMMTHAALHAHYLSCLHDLDLSRDDVALAALPLYHSAQMHVFLMPGLLAGATCHLIASPTPDTVLPLLEGQGITSFFAPPTVWVGLLRHPEFRTRDLGRLKKLYYGASIMPTPVLHEIMEALPHAGFYNCYGQSELGPLATVLRPEEHRERPASAGRPVLNVQSRVVTPEMQNTAPGEPGEIVHRSPQLLTGYWDKPEETQAAFDGGWFHSGDLGYLDDAGYLYVVDRVKDVINTGGVLVAGREVEEALFTHPAVSEVAVIALPDDAWIEAVTAVVVLRAGATATGEELRAHARAGLAPFKVPKHIHFVGELPRNTAGKILKRELRERFAPRPDTAQNDEENP</sequence>
<dbReference type="InterPro" id="IPR025110">
    <property type="entry name" value="AMP-bd_C"/>
</dbReference>
<dbReference type="EMBL" id="VDMO01000001">
    <property type="protein sequence ID" value="TNM72895.1"/>
    <property type="molecule type" value="Genomic_DNA"/>
</dbReference>
<keyword evidence="2 5" id="KW-0436">Ligase</keyword>
<dbReference type="CDD" id="cd17631">
    <property type="entry name" value="FACL_FadD13-like"/>
    <property type="match status" value="1"/>
</dbReference>
<dbReference type="PANTHER" id="PTHR43767:SF7">
    <property type="entry name" value="MEDIUM_LONG-CHAIN-FATTY-ACID--COA LIGASE FADD8"/>
    <property type="match status" value="1"/>
</dbReference>
<dbReference type="InterPro" id="IPR000873">
    <property type="entry name" value="AMP-dep_synth/lig_dom"/>
</dbReference>
<keyword evidence="8" id="KW-1185">Reference proteome</keyword>
<dbReference type="InterPro" id="IPR045851">
    <property type="entry name" value="AMP-bd_C_sf"/>
</dbReference>
<evidence type="ECO:0000259" key="3">
    <source>
        <dbReference type="Pfam" id="PF00501"/>
    </source>
</evidence>
<dbReference type="EMBL" id="JACHEW010000002">
    <property type="protein sequence ID" value="MBB6015419.1"/>
    <property type="molecule type" value="Genomic_DNA"/>
</dbReference>
<dbReference type="FunFam" id="3.30.300.30:FF:000008">
    <property type="entry name" value="2,3-dihydroxybenzoate-AMP ligase"/>
    <property type="match status" value="1"/>
</dbReference>
<accession>A0A5C4YA86</accession>
<evidence type="ECO:0000313" key="5">
    <source>
        <dbReference type="EMBL" id="MBB6015419.1"/>
    </source>
</evidence>
<name>A0A5C4YA86_9DEIO</name>
<proteinExistence type="inferred from homology"/>
<evidence type="ECO:0000313" key="7">
    <source>
        <dbReference type="Proteomes" id="UP000313988"/>
    </source>
</evidence>
<comment type="caution">
    <text evidence="6">The sequence shown here is derived from an EMBL/GenBank/DDBJ whole genome shotgun (WGS) entry which is preliminary data.</text>
</comment>
<reference evidence="6 7" key="1">
    <citation type="submission" date="2019-06" db="EMBL/GenBank/DDBJ databases">
        <title>Genome sequence of Deinococcus radiopugnans ATCC 19172.</title>
        <authorList>
            <person name="Maclea K.S."/>
            <person name="Maynard C.R."/>
        </authorList>
    </citation>
    <scope>NUCLEOTIDE SEQUENCE [LARGE SCALE GENOMIC DNA]</scope>
    <source>
        <strain evidence="6 7">ATCC 19172</strain>
    </source>
</reference>
<dbReference type="OrthoDB" id="9778383at2"/>
<dbReference type="Proteomes" id="UP000629870">
    <property type="component" value="Unassembled WGS sequence"/>
</dbReference>
<dbReference type="GO" id="GO:0016877">
    <property type="term" value="F:ligase activity, forming carbon-sulfur bonds"/>
    <property type="evidence" value="ECO:0007669"/>
    <property type="project" value="UniProtKB-ARBA"/>
</dbReference>
<feature type="domain" description="AMP-dependent synthetase/ligase" evidence="3">
    <location>
        <begin position="21"/>
        <end position="379"/>
    </location>
</feature>
<dbReference type="EC" id="6.2.1.-" evidence="5"/>
<dbReference type="InterPro" id="IPR042099">
    <property type="entry name" value="ANL_N_sf"/>
</dbReference>
<dbReference type="Gene3D" id="3.30.300.30">
    <property type="match status" value="1"/>
</dbReference>
<dbReference type="NCBIfam" id="NF006182">
    <property type="entry name" value="PRK08316.1"/>
    <property type="match status" value="1"/>
</dbReference>
<evidence type="ECO:0000313" key="6">
    <source>
        <dbReference type="EMBL" id="TNM72895.1"/>
    </source>
</evidence>
<evidence type="ECO:0000256" key="2">
    <source>
        <dbReference type="ARBA" id="ARBA00022598"/>
    </source>
</evidence>
<feature type="domain" description="AMP-binding enzyme C-terminal" evidence="4">
    <location>
        <begin position="429"/>
        <end position="504"/>
    </location>
</feature>
<evidence type="ECO:0000256" key="1">
    <source>
        <dbReference type="ARBA" id="ARBA00006432"/>
    </source>
</evidence>